<feature type="transmembrane region" description="Helical" evidence="1">
    <location>
        <begin position="213"/>
        <end position="236"/>
    </location>
</feature>
<feature type="transmembrane region" description="Helical" evidence="1">
    <location>
        <begin position="143"/>
        <end position="164"/>
    </location>
</feature>
<feature type="transmembrane region" description="Helical" evidence="1">
    <location>
        <begin position="97"/>
        <end position="123"/>
    </location>
</feature>
<dbReference type="Proteomes" id="UP000584374">
    <property type="component" value="Unassembled WGS sequence"/>
</dbReference>
<feature type="transmembrane region" description="Helical" evidence="1">
    <location>
        <begin position="34"/>
        <end position="54"/>
    </location>
</feature>
<evidence type="ECO:0000313" key="3">
    <source>
        <dbReference type="Proteomes" id="UP000584374"/>
    </source>
</evidence>
<dbReference type="GO" id="GO:0015209">
    <property type="term" value="F:cytosine transmembrane transporter activity"/>
    <property type="evidence" value="ECO:0007669"/>
    <property type="project" value="InterPro"/>
</dbReference>
<feature type="transmembrane region" description="Helical" evidence="1">
    <location>
        <begin position="341"/>
        <end position="359"/>
    </location>
</feature>
<feature type="transmembrane region" description="Helical" evidence="1">
    <location>
        <begin position="290"/>
        <end position="308"/>
    </location>
</feature>
<dbReference type="PANTHER" id="PTHR30569">
    <property type="entry name" value="CYTOSINE TRANSPORTER CODB"/>
    <property type="match status" value="1"/>
</dbReference>
<protein>
    <submittedName>
        <fullName evidence="2">Purine-cytosine permease-like protein</fullName>
    </submittedName>
</protein>
<dbReference type="Gene3D" id="1.10.4160.10">
    <property type="entry name" value="Hydantoin permease"/>
    <property type="match status" value="1"/>
</dbReference>
<accession>A0A840QKE7</accession>
<name>A0A840QKE7_9PSEU</name>
<organism evidence="2 3">
    <name type="scientific">Saccharopolyspora phatthalungensis</name>
    <dbReference type="NCBI Taxonomy" id="664693"/>
    <lineage>
        <taxon>Bacteria</taxon>
        <taxon>Bacillati</taxon>
        <taxon>Actinomycetota</taxon>
        <taxon>Actinomycetes</taxon>
        <taxon>Pseudonocardiales</taxon>
        <taxon>Pseudonocardiaceae</taxon>
        <taxon>Saccharopolyspora</taxon>
    </lineage>
</organism>
<feature type="transmembrane region" description="Helical" evidence="1">
    <location>
        <begin position="257"/>
        <end position="278"/>
    </location>
</feature>
<dbReference type="AlphaFoldDB" id="A0A840QKE7"/>
<keyword evidence="3" id="KW-1185">Reference proteome</keyword>
<evidence type="ECO:0000256" key="1">
    <source>
        <dbReference type="SAM" id="Phobius"/>
    </source>
</evidence>
<keyword evidence="1" id="KW-1133">Transmembrane helix</keyword>
<reference evidence="2 3" key="1">
    <citation type="submission" date="2020-08" db="EMBL/GenBank/DDBJ databases">
        <title>Sequencing the genomes of 1000 actinobacteria strains.</title>
        <authorList>
            <person name="Klenk H.-P."/>
        </authorList>
    </citation>
    <scope>NUCLEOTIDE SEQUENCE [LARGE SCALE GENOMIC DNA]</scope>
    <source>
        <strain evidence="2 3">DSM 45584</strain>
    </source>
</reference>
<keyword evidence="1" id="KW-0472">Membrane</keyword>
<sequence>MGILEKFRGPATSIDDQIESFAIDRVPSGQRWPIPAISLVLLGNATAMFFFSFGAQQSFLVGWPRMLAPIGYFFFGAVLIGMLTMRMASREGLSQNLLSRGLGFGSHGSAVTSFIYAVNYIYYFLFEGTIVSHAIAHYFDVPINSIGGIGIFAVVGLVTLLLVWRGMHAMSFLQSWGFPLFLLLLAWGLYKLGTEHTAAGPADWHATAPVDSAAMWTAFSLANGQMIFQGLMATDYGRFAARDIRYRGTAGIMLGELIPMFAVIFLGAFIGSTILGGLTGPDGQVLAQDPGFMFVYLMGGAGVVFAIVTQIRINVMNLYSGSIALSSGFDVAAKFRPGRQWWMFLVLILGVVFYAFNVINHLDTFLAITGVLTNTWVLIILADYFVCRRWLRLGRSEDIEYREHEVRAWNPCGLSSLGIAVFVGGLGIVGLYPDYYASFIAMVLGPLLHIVFTVATKGRCYRPENRPGAEASSLVN</sequence>
<dbReference type="RefSeq" id="WP_184733031.1">
    <property type="nucleotide sequence ID" value="NZ_JACHIW010000003.1"/>
</dbReference>
<dbReference type="InterPro" id="IPR030191">
    <property type="entry name" value="CodB"/>
</dbReference>
<feature type="transmembrane region" description="Helical" evidence="1">
    <location>
        <begin position="435"/>
        <end position="456"/>
    </location>
</feature>
<feature type="transmembrane region" description="Helical" evidence="1">
    <location>
        <begin position="408"/>
        <end position="429"/>
    </location>
</feature>
<keyword evidence="1" id="KW-0812">Transmembrane</keyword>
<comment type="caution">
    <text evidence="2">The sequence shown here is derived from an EMBL/GenBank/DDBJ whole genome shotgun (WGS) entry which is preliminary data.</text>
</comment>
<proteinExistence type="predicted"/>
<feature type="transmembrane region" description="Helical" evidence="1">
    <location>
        <begin position="66"/>
        <end position="85"/>
    </location>
</feature>
<feature type="transmembrane region" description="Helical" evidence="1">
    <location>
        <begin position="176"/>
        <end position="193"/>
    </location>
</feature>
<evidence type="ECO:0000313" key="2">
    <source>
        <dbReference type="EMBL" id="MBB5159959.1"/>
    </source>
</evidence>
<gene>
    <name evidence="2" type="ORF">BJ970_007559</name>
</gene>
<dbReference type="PANTHER" id="PTHR30569:SF0">
    <property type="entry name" value="CYTOSINE PERMEASE"/>
    <property type="match status" value="1"/>
</dbReference>
<dbReference type="EMBL" id="JACHIW010000003">
    <property type="protein sequence ID" value="MBB5159959.1"/>
    <property type="molecule type" value="Genomic_DNA"/>
</dbReference>
<feature type="transmembrane region" description="Helical" evidence="1">
    <location>
        <begin position="365"/>
        <end position="387"/>
    </location>
</feature>
<dbReference type="GO" id="GO:0005886">
    <property type="term" value="C:plasma membrane"/>
    <property type="evidence" value="ECO:0007669"/>
    <property type="project" value="TreeGrafter"/>
</dbReference>